<feature type="region of interest" description="Disordered" evidence="1">
    <location>
        <begin position="103"/>
        <end position="126"/>
    </location>
</feature>
<keyword evidence="3" id="KW-1185">Reference proteome</keyword>
<comment type="caution">
    <text evidence="2">The sequence shown here is derived from an EMBL/GenBank/DDBJ whole genome shotgun (WGS) entry which is preliminary data.</text>
</comment>
<protein>
    <submittedName>
        <fullName evidence="2">Uncharacterized protein</fullName>
    </submittedName>
</protein>
<organism evidence="2 3">
    <name type="scientific">Hypothenemus hampei</name>
    <name type="common">Coffee berry borer</name>
    <dbReference type="NCBI Taxonomy" id="57062"/>
    <lineage>
        <taxon>Eukaryota</taxon>
        <taxon>Metazoa</taxon>
        <taxon>Ecdysozoa</taxon>
        <taxon>Arthropoda</taxon>
        <taxon>Hexapoda</taxon>
        <taxon>Insecta</taxon>
        <taxon>Pterygota</taxon>
        <taxon>Neoptera</taxon>
        <taxon>Endopterygota</taxon>
        <taxon>Coleoptera</taxon>
        <taxon>Polyphaga</taxon>
        <taxon>Cucujiformia</taxon>
        <taxon>Curculionidae</taxon>
        <taxon>Scolytinae</taxon>
        <taxon>Hypothenemus</taxon>
    </lineage>
</organism>
<sequence length="151" mass="17723">MYKNCVIGIKERFLRGYKSVASFYGKRDTLVLNVALSWNCVLRTIGLQIVLYTELFIFTELIHEGRSVPVSKQQRLQQNWRIQYNCEDRRVEITIEGIKSHGNRFSEAAREEEPSENSDRFKRDDANAFNREVDSPEYDDHFKLLEGVQIS</sequence>
<dbReference type="EMBL" id="JBDJPC010000001">
    <property type="protein sequence ID" value="KAL1518328.1"/>
    <property type="molecule type" value="Genomic_DNA"/>
</dbReference>
<dbReference type="Proteomes" id="UP001566132">
    <property type="component" value="Unassembled WGS sequence"/>
</dbReference>
<proteinExistence type="predicted"/>
<evidence type="ECO:0000313" key="3">
    <source>
        <dbReference type="Proteomes" id="UP001566132"/>
    </source>
</evidence>
<evidence type="ECO:0000313" key="2">
    <source>
        <dbReference type="EMBL" id="KAL1518328.1"/>
    </source>
</evidence>
<name>A0ABD1FJU4_HYPHA</name>
<gene>
    <name evidence="2" type="ORF">ABEB36_001967</name>
</gene>
<accession>A0ABD1FJU4</accession>
<dbReference type="AlphaFoldDB" id="A0ABD1FJU4"/>
<feature type="compositionally biased region" description="Basic and acidic residues" evidence="1">
    <location>
        <begin position="107"/>
        <end position="126"/>
    </location>
</feature>
<reference evidence="2 3" key="1">
    <citation type="submission" date="2024-05" db="EMBL/GenBank/DDBJ databases">
        <title>Genetic variation in Jamaican populations of the coffee berry borer (Hypothenemus hampei).</title>
        <authorList>
            <person name="Errbii M."/>
            <person name="Myrie A."/>
        </authorList>
    </citation>
    <scope>NUCLEOTIDE SEQUENCE [LARGE SCALE GENOMIC DNA]</scope>
    <source>
        <strain evidence="2">JA-Hopewell-2020-01-JO</strain>
        <tissue evidence="2">Whole body</tissue>
    </source>
</reference>
<evidence type="ECO:0000256" key="1">
    <source>
        <dbReference type="SAM" id="MobiDB-lite"/>
    </source>
</evidence>